<dbReference type="OrthoDB" id="680366at2"/>
<proteinExistence type="predicted"/>
<dbReference type="AlphaFoldDB" id="A0A1I4ZJ59"/>
<evidence type="ECO:0000313" key="2">
    <source>
        <dbReference type="Proteomes" id="UP000199153"/>
    </source>
</evidence>
<protein>
    <submittedName>
        <fullName evidence="1">Uncharacterized protein</fullName>
    </submittedName>
</protein>
<dbReference type="EMBL" id="FOVL01000006">
    <property type="protein sequence ID" value="SFN50019.1"/>
    <property type="molecule type" value="Genomic_DNA"/>
</dbReference>
<dbReference type="STRING" id="287099.SAMN05660413_01361"/>
<organism evidence="1 2">
    <name type="scientific">Salegentibacter flavus</name>
    <dbReference type="NCBI Taxonomy" id="287099"/>
    <lineage>
        <taxon>Bacteria</taxon>
        <taxon>Pseudomonadati</taxon>
        <taxon>Bacteroidota</taxon>
        <taxon>Flavobacteriia</taxon>
        <taxon>Flavobacteriales</taxon>
        <taxon>Flavobacteriaceae</taxon>
        <taxon>Salegentibacter</taxon>
    </lineage>
</organism>
<sequence length="128" mass="15654">MEKEVIYVEDLHVEHQQWLGELEFWKDELKSFNNRLAELVNRWSNKDVLAQLEHFQNQFILHEEFIDNQEKLIHAHETNMADHDKKEHMVINTGLAKNHLDIRDRMQDQRKIYAALKKDFYKFLSKYM</sequence>
<accession>A0A1I4ZJ59</accession>
<reference evidence="1 2" key="1">
    <citation type="submission" date="2016-10" db="EMBL/GenBank/DDBJ databases">
        <authorList>
            <person name="de Groot N.N."/>
        </authorList>
    </citation>
    <scope>NUCLEOTIDE SEQUENCE [LARGE SCALE GENOMIC DNA]</scope>
    <source>
        <strain evidence="1 2">DSM 17794</strain>
    </source>
</reference>
<dbReference type="RefSeq" id="WP_093407505.1">
    <property type="nucleotide sequence ID" value="NZ_FOVL01000006.1"/>
</dbReference>
<name>A0A1I4ZJ59_9FLAO</name>
<gene>
    <name evidence="1" type="ORF">SAMN05660413_01361</name>
</gene>
<evidence type="ECO:0000313" key="1">
    <source>
        <dbReference type="EMBL" id="SFN50019.1"/>
    </source>
</evidence>
<dbReference type="Proteomes" id="UP000199153">
    <property type="component" value="Unassembled WGS sequence"/>
</dbReference>
<keyword evidence="2" id="KW-1185">Reference proteome</keyword>